<dbReference type="AlphaFoldDB" id="A0A8H6A7A9"/>
<evidence type="ECO:0000256" key="6">
    <source>
        <dbReference type="ARBA" id="ARBA00023004"/>
    </source>
</evidence>
<keyword evidence="6 8" id="KW-0408">Iron</keyword>
<sequence>MDFKKMGALEIAAYLIPLAIFTFVAINAGLRLSAEWKFSREHQCRKPRVASSGFFGVGRVASLVLAMKKCESLELMRSWHHQNGTTFKTSLGRTVIITVEPKNVQAILALKFKDFDLGSPRSKAMSPLLGRGIFTSDGQLWEHSRALVRPNFVRNQVADIDIYEKHVSNLINNIPLDGSTVDLQELFFQMTMDSATEFLFGESIDSLRAGDKQPSFAKDFNTSQDGLAIRSRLGPLMIFHRDRAFSKATVEARRFVDQFVQKALDYRAAYVDGKDTAKAQGQQYVFIYELAKQTADRTVLTDQILNILLAGRDTTAGILSITFFILARRPDIWNRLRDEVLTVPGEKPSFEDLKSMTYLTWVLKETLRLYPSVPVNSRTANKDTYLPVGGGPDGTDPIFVPKGQEVIYSVYSMHRLPAVFGQDATEYCPERWASLKPGWAYIPFNGGPRICLGQQFALTEASYTIMRVLRRFKSIECRDGQPFKEALTLTLASKNGTKRLVEVLEALTKINADTERLNQRMDTIEKTTNTLSTTFVLTAADSAAAWRDFRARDWQRGLAKAATLNVRSNSTSSLGVPKIELREDREVIVNVGPNREQVRRLSPRELVERAERQKATTAWQKRSGFGGQAIPVKCANCGNVHRPTTRECPAKMAALDDAKHALADCPAYRCIHYTCETP</sequence>
<dbReference type="GO" id="GO:0020037">
    <property type="term" value="F:heme binding"/>
    <property type="evidence" value="ECO:0007669"/>
    <property type="project" value="InterPro"/>
</dbReference>
<reference evidence="11 12" key="1">
    <citation type="submission" date="2019-04" db="EMBL/GenBank/DDBJ databases">
        <title>Aspergillus burnettii sp. nov., novel species from soil in southeast Queensland.</title>
        <authorList>
            <person name="Gilchrist C.L.M."/>
            <person name="Pitt J.I."/>
            <person name="Lange L."/>
            <person name="Lacey H.J."/>
            <person name="Vuong D."/>
            <person name="Midgley D.J."/>
            <person name="Greenfield P."/>
            <person name="Bradbury M."/>
            <person name="Lacey E."/>
            <person name="Busk P.K."/>
            <person name="Pilgaard B."/>
            <person name="Chooi Y.H."/>
            <person name="Piggott A.M."/>
        </authorList>
    </citation>
    <scope>NUCLEOTIDE SEQUENCE [LARGE SCALE GENOMIC DNA]</scope>
    <source>
        <strain evidence="11 12">FRR 5400</strain>
    </source>
</reference>
<accession>A0A8H6A7A9</accession>
<dbReference type="InterPro" id="IPR047146">
    <property type="entry name" value="Cyt_P450_E_CYP52_fungi"/>
</dbReference>
<evidence type="ECO:0000256" key="5">
    <source>
        <dbReference type="ARBA" id="ARBA00023002"/>
    </source>
</evidence>
<keyword evidence="10" id="KW-0472">Membrane</keyword>
<evidence type="ECO:0000256" key="1">
    <source>
        <dbReference type="ARBA" id="ARBA00001971"/>
    </source>
</evidence>
<dbReference type="PROSITE" id="PS00086">
    <property type="entry name" value="CYTOCHROME_P450"/>
    <property type="match status" value="1"/>
</dbReference>
<feature type="transmembrane region" description="Helical" evidence="10">
    <location>
        <begin position="6"/>
        <end position="28"/>
    </location>
</feature>
<dbReference type="Proteomes" id="UP000541154">
    <property type="component" value="Unassembled WGS sequence"/>
</dbReference>
<dbReference type="InterPro" id="IPR002974">
    <property type="entry name" value="Cyt_P450_E_CYP52_ascomycetes"/>
</dbReference>
<gene>
    <name evidence="11" type="ORF">ETB97_012178</name>
</gene>
<organism evidence="11 12">
    <name type="scientific">Petromyces alliaceus</name>
    <name type="common">Aspergillus alliaceus</name>
    <dbReference type="NCBI Taxonomy" id="209559"/>
    <lineage>
        <taxon>Eukaryota</taxon>
        <taxon>Fungi</taxon>
        <taxon>Dikarya</taxon>
        <taxon>Ascomycota</taxon>
        <taxon>Pezizomycotina</taxon>
        <taxon>Eurotiomycetes</taxon>
        <taxon>Eurotiomycetidae</taxon>
        <taxon>Eurotiales</taxon>
        <taxon>Aspergillaceae</taxon>
        <taxon>Aspergillus</taxon>
        <taxon>Aspergillus subgen. Circumdati</taxon>
    </lineage>
</organism>
<dbReference type="Pfam" id="PF00067">
    <property type="entry name" value="p450"/>
    <property type="match status" value="1"/>
</dbReference>
<feature type="binding site" description="axial binding residue" evidence="8">
    <location>
        <position position="451"/>
    </location>
    <ligand>
        <name>heme</name>
        <dbReference type="ChEBI" id="CHEBI:30413"/>
    </ligand>
    <ligandPart>
        <name>Fe</name>
        <dbReference type="ChEBI" id="CHEBI:18248"/>
    </ligandPart>
</feature>
<dbReference type="PANTHER" id="PTHR24287:SF1">
    <property type="entry name" value="P450, PUTATIVE (EUROFUNG)-RELATED"/>
    <property type="match status" value="1"/>
</dbReference>
<evidence type="ECO:0000256" key="9">
    <source>
        <dbReference type="RuleBase" id="RU000461"/>
    </source>
</evidence>
<keyword evidence="10" id="KW-1133">Transmembrane helix</keyword>
<evidence type="ECO:0000313" key="12">
    <source>
        <dbReference type="Proteomes" id="UP000541154"/>
    </source>
</evidence>
<keyword evidence="4 8" id="KW-0479">Metal-binding</keyword>
<evidence type="ECO:0000256" key="10">
    <source>
        <dbReference type="SAM" id="Phobius"/>
    </source>
</evidence>
<dbReference type="PANTHER" id="PTHR24287">
    <property type="entry name" value="P450, PUTATIVE (EUROFUNG)-RELATED"/>
    <property type="match status" value="1"/>
</dbReference>
<protein>
    <submittedName>
        <fullName evidence="11">Uncharacterized protein</fullName>
    </submittedName>
</protein>
<dbReference type="GO" id="GO:0005506">
    <property type="term" value="F:iron ion binding"/>
    <property type="evidence" value="ECO:0007669"/>
    <property type="project" value="InterPro"/>
</dbReference>
<evidence type="ECO:0000256" key="4">
    <source>
        <dbReference type="ARBA" id="ARBA00022723"/>
    </source>
</evidence>
<dbReference type="GO" id="GO:0016712">
    <property type="term" value="F:oxidoreductase activity, acting on paired donors, with incorporation or reduction of molecular oxygen, reduced flavin or flavoprotein as one donor, and incorporation of one atom of oxygen"/>
    <property type="evidence" value="ECO:0007669"/>
    <property type="project" value="InterPro"/>
</dbReference>
<keyword evidence="10" id="KW-0812">Transmembrane</keyword>
<keyword evidence="5 9" id="KW-0560">Oxidoreductase</keyword>
<dbReference type="PRINTS" id="PR01239">
    <property type="entry name" value="EP450IICYP52"/>
</dbReference>
<dbReference type="EMBL" id="SPNV01000083">
    <property type="protein sequence ID" value="KAF5862032.1"/>
    <property type="molecule type" value="Genomic_DNA"/>
</dbReference>
<dbReference type="PRINTS" id="PR00464">
    <property type="entry name" value="EP450II"/>
</dbReference>
<evidence type="ECO:0000256" key="8">
    <source>
        <dbReference type="PIRSR" id="PIRSR602402-1"/>
    </source>
</evidence>
<evidence type="ECO:0000256" key="7">
    <source>
        <dbReference type="ARBA" id="ARBA00023033"/>
    </source>
</evidence>
<dbReference type="InterPro" id="IPR002402">
    <property type="entry name" value="Cyt_P450_E_grp-II"/>
</dbReference>
<dbReference type="SUPFAM" id="SSF48264">
    <property type="entry name" value="Cytochrome P450"/>
    <property type="match status" value="1"/>
</dbReference>
<comment type="caution">
    <text evidence="11">The sequence shown here is derived from an EMBL/GenBank/DDBJ whole genome shotgun (WGS) entry which is preliminary data.</text>
</comment>
<name>A0A8H6A7A9_PETAA</name>
<dbReference type="PRINTS" id="PR00385">
    <property type="entry name" value="P450"/>
</dbReference>
<comment type="similarity">
    <text evidence="2 9">Belongs to the cytochrome P450 family.</text>
</comment>
<keyword evidence="3 8" id="KW-0349">Heme</keyword>
<dbReference type="Gene3D" id="1.10.630.10">
    <property type="entry name" value="Cytochrome P450"/>
    <property type="match status" value="1"/>
</dbReference>
<comment type="cofactor">
    <cofactor evidence="1 8">
        <name>heme</name>
        <dbReference type="ChEBI" id="CHEBI:30413"/>
    </cofactor>
</comment>
<keyword evidence="12" id="KW-1185">Reference proteome</keyword>
<evidence type="ECO:0000256" key="2">
    <source>
        <dbReference type="ARBA" id="ARBA00010617"/>
    </source>
</evidence>
<keyword evidence="7 9" id="KW-0503">Monooxygenase</keyword>
<dbReference type="InterPro" id="IPR036396">
    <property type="entry name" value="Cyt_P450_sf"/>
</dbReference>
<dbReference type="InterPro" id="IPR017972">
    <property type="entry name" value="Cyt_P450_CS"/>
</dbReference>
<dbReference type="InterPro" id="IPR001128">
    <property type="entry name" value="Cyt_P450"/>
</dbReference>
<evidence type="ECO:0000313" key="11">
    <source>
        <dbReference type="EMBL" id="KAF5862032.1"/>
    </source>
</evidence>
<evidence type="ECO:0000256" key="3">
    <source>
        <dbReference type="ARBA" id="ARBA00022617"/>
    </source>
</evidence>
<proteinExistence type="inferred from homology"/>
<dbReference type="CDD" id="cd11063">
    <property type="entry name" value="CYP52"/>
    <property type="match status" value="1"/>
</dbReference>